<evidence type="ECO:0000256" key="1">
    <source>
        <dbReference type="SAM" id="MobiDB-lite"/>
    </source>
</evidence>
<feature type="compositionally biased region" description="Polar residues" evidence="1">
    <location>
        <begin position="1"/>
        <end position="11"/>
    </location>
</feature>
<name>A0A0C3QBM8_9AGAM</name>
<dbReference type="Proteomes" id="UP000054248">
    <property type="component" value="Unassembled WGS sequence"/>
</dbReference>
<reference evidence="2 3" key="1">
    <citation type="submission" date="2014-04" db="EMBL/GenBank/DDBJ databases">
        <authorList>
            <consortium name="DOE Joint Genome Institute"/>
            <person name="Kuo A."/>
            <person name="Girlanda M."/>
            <person name="Perotto S."/>
            <person name="Kohler A."/>
            <person name="Nagy L.G."/>
            <person name="Floudas D."/>
            <person name="Copeland A."/>
            <person name="Barry K.W."/>
            <person name="Cichocki N."/>
            <person name="Veneault-Fourrey C."/>
            <person name="LaButti K."/>
            <person name="Lindquist E.A."/>
            <person name="Lipzen A."/>
            <person name="Lundell T."/>
            <person name="Morin E."/>
            <person name="Murat C."/>
            <person name="Sun H."/>
            <person name="Tunlid A."/>
            <person name="Henrissat B."/>
            <person name="Grigoriev I.V."/>
            <person name="Hibbett D.S."/>
            <person name="Martin F."/>
            <person name="Nordberg H.P."/>
            <person name="Cantor M.N."/>
            <person name="Hua S.X."/>
        </authorList>
    </citation>
    <scope>NUCLEOTIDE SEQUENCE [LARGE SCALE GENOMIC DNA]</scope>
    <source>
        <strain evidence="2 3">MUT 4182</strain>
    </source>
</reference>
<gene>
    <name evidence="2" type="ORF">M407DRAFT_27906</name>
</gene>
<proteinExistence type="predicted"/>
<evidence type="ECO:0000313" key="3">
    <source>
        <dbReference type="Proteomes" id="UP000054248"/>
    </source>
</evidence>
<accession>A0A0C3QBM8</accession>
<feature type="compositionally biased region" description="Low complexity" evidence="1">
    <location>
        <begin position="18"/>
        <end position="40"/>
    </location>
</feature>
<feature type="region of interest" description="Disordered" evidence="1">
    <location>
        <begin position="1"/>
        <end position="82"/>
    </location>
</feature>
<dbReference type="HOGENOM" id="CLU_2098623_0_0_1"/>
<evidence type="ECO:0000313" key="2">
    <source>
        <dbReference type="EMBL" id="KIO22581.1"/>
    </source>
</evidence>
<reference evidence="3" key="2">
    <citation type="submission" date="2015-01" db="EMBL/GenBank/DDBJ databases">
        <title>Evolutionary Origins and Diversification of the Mycorrhizal Mutualists.</title>
        <authorList>
            <consortium name="DOE Joint Genome Institute"/>
            <consortium name="Mycorrhizal Genomics Consortium"/>
            <person name="Kohler A."/>
            <person name="Kuo A."/>
            <person name="Nagy L.G."/>
            <person name="Floudas D."/>
            <person name="Copeland A."/>
            <person name="Barry K.W."/>
            <person name="Cichocki N."/>
            <person name="Veneault-Fourrey C."/>
            <person name="LaButti K."/>
            <person name="Lindquist E.A."/>
            <person name="Lipzen A."/>
            <person name="Lundell T."/>
            <person name="Morin E."/>
            <person name="Murat C."/>
            <person name="Riley R."/>
            <person name="Ohm R."/>
            <person name="Sun H."/>
            <person name="Tunlid A."/>
            <person name="Henrissat B."/>
            <person name="Grigoriev I.V."/>
            <person name="Hibbett D.S."/>
            <person name="Martin F."/>
        </authorList>
    </citation>
    <scope>NUCLEOTIDE SEQUENCE [LARGE SCALE GENOMIC DNA]</scope>
    <source>
        <strain evidence="3">MUT 4182</strain>
    </source>
</reference>
<sequence>MPTPASLSTPARQAVPVTPNSTPKSNTKTTNTPTTPLRTGPTPPSGITPAINQITIQDEEESNNPGYKTKYLGNPLKSLMPAPKTRMKGKFRMLTQLGEEQGTWRLTDLPKGREAI</sequence>
<protein>
    <submittedName>
        <fullName evidence="2">Uncharacterized protein</fullName>
    </submittedName>
</protein>
<dbReference type="OrthoDB" id="8069008at2759"/>
<dbReference type="EMBL" id="KN823106">
    <property type="protein sequence ID" value="KIO22581.1"/>
    <property type="molecule type" value="Genomic_DNA"/>
</dbReference>
<organism evidence="2 3">
    <name type="scientific">Tulasnella calospora MUT 4182</name>
    <dbReference type="NCBI Taxonomy" id="1051891"/>
    <lineage>
        <taxon>Eukaryota</taxon>
        <taxon>Fungi</taxon>
        <taxon>Dikarya</taxon>
        <taxon>Basidiomycota</taxon>
        <taxon>Agaricomycotina</taxon>
        <taxon>Agaricomycetes</taxon>
        <taxon>Cantharellales</taxon>
        <taxon>Tulasnellaceae</taxon>
        <taxon>Tulasnella</taxon>
    </lineage>
</organism>
<dbReference type="AlphaFoldDB" id="A0A0C3QBM8"/>
<keyword evidence="3" id="KW-1185">Reference proteome</keyword>